<evidence type="ECO:0000313" key="2">
    <source>
        <dbReference type="Proteomes" id="UP000000311"/>
    </source>
</evidence>
<reference evidence="1 2" key="1">
    <citation type="journal article" date="2010" name="Science">
        <title>Genomic comparison of the ants Camponotus floridanus and Harpegnathos saltator.</title>
        <authorList>
            <person name="Bonasio R."/>
            <person name="Zhang G."/>
            <person name="Ye C."/>
            <person name="Mutti N.S."/>
            <person name="Fang X."/>
            <person name="Qin N."/>
            <person name="Donahue G."/>
            <person name="Yang P."/>
            <person name="Li Q."/>
            <person name="Li C."/>
            <person name="Zhang P."/>
            <person name="Huang Z."/>
            <person name="Berger S.L."/>
            <person name="Reinberg D."/>
            <person name="Wang J."/>
            <person name="Liebig J."/>
        </authorList>
    </citation>
    <scope>NUCLEOTIDE SEQUENCE [LARGE SCALE GENOMIC DNA]</scope>
    <source>
        <strain evidence="2">C129</strain>
    </source>
</reference>
<protein>
    <submittedName>
        <fullName evidence="1">Uncharacterized protein</fullName>
    </submittedName>
</protein>
<proteinExistence type="predicted"/>
<dbReference type="Proteomes" id="UP000000311">
    <property type="component" value="Unassembled WGS sequence"/>
</dbReference>
<accession>E2ATQ4</accession>
<evidence type="ECO:0000313" key="1">
    <source>
        <dbReference type="EMBL" id="EFN63185.1"/>
    </source>
</evidence>
<organism evidence="2">
    <name type="scientific">Camponotus floridanus</name>
    <name type="common">Florida carpenter ant</name>
    <dbReference type="NCBI Taxonomy" id="104421"/>
    <lineage>
        <taxon>Eukaryota</taxon>
        <taxon>Metazoa</taxon>
        <taxon>Ecdysozoa</taxon>
        <taxon>Arthropoda</taxon>
        <taxon>Hexapoda</taxon>
        <taxon>Insecta</taxon>
        <taxon>Pterygota</taxon>
        <taxon>Neoptera</taxon>
        <taxon>Endopterygota</taxon>
        <taxon>Hymenoptera</taxon>
        <taxon>Apocrita</taxon>
        <taxon>Aculeata</taxon>
        <taxon>Formicoidea</taxon>
        <taxon>Formicidae</taxon>
        <taxon>Formicinae</taxon>
        <taxon>Camponotus</taxon>
    </lineage>
</organism>
<dbReference type="EMBL" id="GL442685">
    <property type="protein sequence ID" value="EFN63185.1"/>
    <property type="molecule type" value="Genomic_DNA"/>
</dbReference>
<keyword evidence="2" id="KW-1185">Reference proteome</keyword>
<dbReference type="AlphaFoldDB" id="E2ATQ4"/>
<dbReference type="InParanoid" id="E2ATQ4"/>
<feature type="non-terminal residue" evidence="1">
    <location>
        <position position="96"/>
    </location>
</feature>
<feature type="non-terminal residue" evidence="1">
    <location>
        <position position="1"/>
    </location>
</feature>
<name>E2ATQ4_CAMFO</name>
<gene>
    <name evidence="1" type="ORF">EAG_12258</name>
</gene>
<sequence>FYQLGENFSLPTNNKTKLTTEFIKNFENNLSKLPPEKRVCIRNRSKNIINSISNYHYPKNIINRILTQLNIQTNQFIKDNKNHILTRADKVNITVS</sequence>